<name>A0AAW0R2G7_9PEZI</name>
<evidence type="ECO:0000259" key="3">
    <source>
        <dbReference type="PROSITE" id="PS50157"/>
    </source>
</evidence>
<evidence type="ECO:0000256" key="1">
    <source>
        <dbReference type="PROSITE-ProRule" id="PRU00042"/>
    </source>
</evidence>
<feature type="compositionally biased region" description="Polar residues" evidence="2">
    <location>
        <begin position="24"/>
        <end position="35"/>
    </location>
</feature>
<evidence type="ECO:0000313" key="4">
    <source>
        <dbReference type="EMBL" id="KAK8121400.1"/>
    </source>
</evidence>
<feature type="domain" description="C2H2-type" evidence="3">
    <location>
        <begin position="341"/>
        <end position="364"/>
    </location>
</feature>
<comment type="caution">
    <text evidence="4">The sequence shown here is derived from an EMBL/GenBank/DDBJ whole genome shotgun (WGS) entry which is preliminary data.</text>
</comment>
<dbReference type="EMBL" id="JAQQWP010000004">
    <property type="protein sequence ID" value="KAK8121400.1"/>
    <property type="molecule type" value="Genomic_DNA"/>
</dbReference>
<sequence length="405" mass="44251">MCTYADSNNDDEERPHLVIREEFNQYTQPDTVSSGPSPPEVANTSPAHDIPMLDSLEMRSELVGEGSLQPQSFPGVPFHDPDVGNVGFAPPESHMAPTTHVPCVYELSTGKLSTYNLFDADVDASLSPERHLLPSKDGIGMSAIPMGGLPTDVFTIHSAKFESPSARLHNRNRRWSIQSSDDSIAEGYKKPAIQVTSGSSFQSRRAETCAERRTPTLSLNIPSYSAQTKYWGPYFADLTLIERGVPTNPFPRTKSASTEYAQNSSSRRLKETSKSMSLRSTLSRLPSGETHSSPVSGDGIKQSVPTTDLQCPECGWFPQGNSAKAAKNLQKHQSTHVGNRWSCEHCSKTYSRKDNATTHLQKCHDVSGLETSSPANDAGRKIERSGNNDKLSFPRKIPKAAVNSG</sequence>
<reference evidence="4 5" key="1">
    <citation type="submission" date="2023-01" db="EMBL/GenBank/DDBJ databases">
        <title>Analysis of 21 Apiospora genomes using comparative genomics revels a genus with tremendous synthesis potential of carbohydrate active enzymes and secondary metabolites.</title>
        <authorList>
            <person name="Sorensen T."/>
        </authorList>
    </citation>
    <scope>NUCLEOTIDE SEQUENCE [LARGE SCALE GENOMIC DNA]</scope>
    <source>
        <strain evidence="4 5">CBS 117206</strain>
    </source>
</reference>
<dbReference type="PROSITE" id="PS00028">
    <property type="entry name" value="ZINC_FINGER_C2H2_1"/>
    <property type="match status" value="1"/>
</dbReference>
<proteinExistence type="predicted"/>
<evidence type="ECO:0000256" key="2">
    <source>
        <dbReference type="SAM" id="MobiDB-lite"/>
    </source>
</evidence>
<dbReference type="PROSITE" id="PS50157">
    <property type="entry name" value="ZINC_FINGER_C2H2_2"/>
    <property type="match status" value="1"/>
</dbReference>
<feature type="region of interest" description="Disordered" evidence="2">
    <location>
        <begin position="366"/>
        <end position="405"/>
    </location>
</feature>
<feature type="compositionally biased region" description="Polar residues" evidence="2">
    <location>
        <begin position="254"/>
        <end position="266"/>
    </location>
</feature>
<organism evidence="4 5">
    <name type="scientific">Apiospora kogelbergensis</name>
    <dbReference type="NCBI Taxonomy" id="1337665"/>
    <lineage>
        <taxon>Eukaryota</taxon>
        <taxon>Fungi</taxon>
        <taxon>Dikarya</taxon>
        <taxon>Ascomycota</taxon>
        <taxon>Pezizomycotina</taxon>
        <taxon>Sordariomycetes</taxon>
        <taxon>Xylariomycetidae</taxon>
        <taxon>Amphisphaeriales</taxon>
        <taxon>Apiosporaceae</taxon>
        <taxon>Apiospora</taxon>
    </lineage>
</organism>
<keyword evidence="1" id="KW-0863">Zinc-finger</keyword>
<dbReference type="SMART" id="SM00355">
    <property type="entry name" value="ZnF_C2H2"/>
    <property type="match status" value="2"/>
</dbReference>
<dbReference type="GO" id="GO:0008270">
    <property type="term" value="F:zinc ion binding"/>
    <property type="evidence" value="ECO:0007669"/>
    <property type="project" value="UniProtKB-KW"/>
</dbReference>
<dbReference type="InterPro" id="IPR013087">
    <property type="entry name" value="Znf_C2H2_type"/>
</dbReference>
<keyword evidence="1" id="KW-0862">Zinc</keyword>
<keyword evidence="1" id="KW-0479">Metal-binding</keyword>
<dbReference type="SUPFAM" id="SSF57667">
    <property type="entry name" value="beta-beta-alpha zinc fingers"/>
    <property type="match status" value="1"/>
</dbReference>
<accession>A0AAW0R2G7</accession>
<feature type="compositionally biased region" description="Basic and acidic residues" evidence="2">
    <location>
        <begin position="378"/>
        <end position="387"/>
    </location>
</feature>
<dbReference type="InterPro" id="IPR036236">
    <property type="entry name" value="Znf_C2H2_sf"/>
</dbReference>
<dbReference type="AlphaFoldDB" id="A0AAW0R2G7"/>
<dbReference type="Proteomes" id="UP001392437">
    <property type="component" value="Unassembled WGS sequence"/>
</dbReference>
<feature type="region of interest" description="Disordered" evidence="2">
    <location>
        <begin position="248"/>
        <end position="304"/>
    </location>
</feature>
<gene>
    <name evidence="4" type="ORF">PG999_005520</name>
</gene>
<evidence type="ECO:0000313" key="5">
    <source>
        <dbReference type="Proteomes" id="UP001392437"/>
    </source>
</evidence>
<feature type="compositionally biased region" description="Polar residues" evidence="2">
    <location>
        <begin position="274"/>
        <end position="295"/>
    </location>
</feature>
<keyword evidence="5" id="KW-1185">Reference proteome</keyword>
<dbReference type="Gene3D" id="3.30.160.60">
    <property type="entry name" value="Classic Zinc Finger"/>
    <property type="match status" value="1"/>
</dbReference>
<feature type="region of interest" description="Disordered" evidence="2">
    <location>
        <begin position="24"/>
        <end position="49"/>
    </location>
</feature>
<protein>
    <recommendedName>
        <fullName evidence="3">C2H2-type domain-containing protein</fullName>
    </recommendedName>
</protein>